<evidence type="ECO:0000256" key="3">
    <source>
        <dbReference type="ARBA" id="ARBA00023123"/>
    </source>
</evidence>
<dbReference type="GO" id="GO:0005737">
    <property type="term" value="C:cytoplasm"/>
    <property type="evidence" value="ECO:0007669"/>
    <property type="project" value="TreeGrafter"/>
</dbReference>
<gene>
    <name evidence="8" type="ORF">PGLA2088_LOCUS34597</name>
</gene>
<reference evidence="8" key="1">
    <citation type="submission" date="2021-02" db="EMBL/GenBank/DDBJ databases">
        <authorList>
            <person name="Dougan E. K."/>
            <person name="Rhodes N."/>
            <person name="Thang M."/>
            <person name="Chan C."/>
        </authorList>
    </citation>
    <scope>NUCLEOTIDE SEQUENCE</scope>
</reference>
<evidence type="ECO:0000256" key="5">
    <source>
        <dbReference type="ARBA" id="ARBA00023203"/>
    </source>
</evidence>
<dbReference type="AlphaFoldDB" id="A0A813KL99"/>
<dbReference type="InterPro" id="IPR027417">
    <property type="entry name" value="P-loop_NTPase"/>
</dbReference>
<dbReference type="PANTHER" id="PTHR13140">
    <property type="entry name" value="MYOSIN"/>
    <property type="match status" value="1"/>
</dbReference>
<dbReference type="InterPro" id="IPR036961">
    <property type="entry name" value="Kinesin_motor_dom_sf"/>
</dbReference>
<evidence type="ECO:0000256" key="2">
    <source>
        <dbReference type="ARBA" id="ARBA00022840"/>
    </source>
</evidence>
<dbReference type="SMART" id="SM00242">
    <property type="entry name" value="MYSc"/>
    <property type="match status" value="1"/>
</dbReference>
<dbReference type="GO" id="GO:0016459">
    <property type="term" value="C:myosin complex"/>
    <property type="evidence" value="ECO:0007669"/>
    <property type="project" value="UniProtKB-KW"/>
</dbReference>
<keyword evidence="5 6" id="KW-0009">Actin-binding</keyword>
<feature type="non-terminal residue" evidence="8">
    <location>
        <position position="172"/>
    </location>
</feature>
<evidence type="ECO:0000256" key="6">
    <source>
        <dbReference type="PROSITE-ProRule" id="PRU00782"/>
    </source>
</evidence>
<dbReference type="Pfam" id="PF00063">
    <property type="entry name" value="Myosin_head"/>
    <property type="match status" value="1"/>
</dbReference>
<keyword evidence="1 6" id="KW-0547">Nucleotide-binding</keyword>
<name>A0A813KL99_POLGL</name>
<keyword evidence="3 6" id="KW-0518">Myosin</keyword>
<dbReference type="GO" id="GO:0007015">
    <property type="term" value="P:actin filament organization"/>
    <property type="evidence" value="ECO:0007669"/>
    <property type="project" value="TreeGrafter"/>
</dbReference>
<comment type="caution">
    <text evidence="6">Lacks conserved residue(s) required for the propagation of feature annotation.</text>
</comment>
<accession>A0A813KL99</accession>
<comment type="caution">
    <text evidence="8">The sequence shown here is derived from an EMBL/GenBank/DDBJ whole genome shotgun (WGS) entry which is preliminary data.</text>
</comment>
<dbReference type="GO" id="GO:0051015">
    <property type="term" value="F:actin filament binding"/>
    <property type="evidence" value="ECO:0007669"/>
    <property type="project" value="TreeGrafter"/>
</dbReference>
<dbReference type="EMBL" id="CAJNNW010031442">
    <property type="protein sequence ID" value="CAE8707575.1"/>
    <property type="molecule type" value="Genomic_DNA"/>
</dbReference>
<dbReference type="GO" id="GO:0016020">
    <property type="term" value="C:membrane"/>
    <property type="evidence" value="ECO:0007669"/>
    <property type="project" value="TreeGrafter"/>
</dbReference>
<sequence length="172" mass="18607">VAAASYTAMLGDSRNQSIIISGESGAGKTEATKRILAYFANLQKSSSAGDHRGGDRMSIEEQVLRSNPILEAFGNAKTIRNDNSSRFGKFIDIEFDNSGKLQSARISNYLLEKSRIVTQQPNERGYHAFYQLCAGASKTDLGASLGLQDARQHAYASVCTQISGVDDVSSFE</sequence>
<proteinExistence type="inferred from homology"/>
<dbReference type="Gene3D" id="3.40.850.10">
    <property type="entry name" value="Kinesin motor domain"/>
    <property type="match status" value="1"/>
</dbReference>
<dbReference type="PROSITE" id="PS51456">
    <property type="entry name" value="MYOSIN_MOTOR"/>
    <property type="match status" value="1"/>
</dbReference>
<feature type="non-terminal residue" evidence="8">
    <location>
        <position position="1"/>
    </location>
</feature>
<keyword evidence="4 6" id="KW-0505">Motor protein</keyword>
<dbReference type="Proteomes" id="UP000626109">
    <property type="component" value="Unassembled WGS sequence"/>
</dbReference>
<evidence type="ECO:0000256" key="1">
    <source>
        <dbReference type="ARBA" id="ARBA00022741"/>
    </source>
</evidence>
<comment type="similarity">
    <text evidence="6">Belongs to the TRAFAC class myosin-kinesin ATPase superfamily. Myosin family.</text>
</comment>
<keyword evidence="2 6" id="KW-0067">ATP-binding</keyword>
<feature type="domain" description="Myosin motor" evidence="7">
    <location>
        <begin position="1"/>
        <end position="172"/>
    </location>
</feature>
<evidence type="ECO:0000256" key="4">
    <source>
        <dbReference type="ARBA" id="ARBA00023175"/>
    </source>
</evidence>
<dbReference type="PANTHER" id="PTHR13140:SF706">
    <property type="entry name" value="DILUTE CLASS UNCONVENTIONAL MYOSIN, ISOFORM C"/>
    <property type="match status" value="1"/>
</dbReference>
<dbReference type="InterPro" id="IPR001609">
    <property type="entry name" value="Myosin_head_motor_dom-like"/>
</dbReference>
<dbReference type="GO" id="GO:0000146">
    <property type="term" value="F:microfilament motor activity"/>
    <property type="evidence" value="ECO:0007669"/>
    <property type="project" value="TreeGrafter"/>
</dbReference>
<evidence type="ECO:0000313" key="8">
    <source>
        <dbReference type="EMBL" id="CAE8707575.1"/>
    </source>
</evidence>
<protein>
    <recommendedName>
        <fullName evidence="7">Myosin motor domain-containing protein</fullName>
    </recommendedName>
</protein>
<evidence type="ECO:0000313" key="9">
    <source>
        <dbReference type="Proteomes" id="UP000626109"/>
    </source>
</evidence>
<dbReference type="SUPFAM" id="SSF52540">
    <property type="entry name" value="P-loop containing nucleoside triphosphate hydrolases"/>
    <property type="match status" value="1"/>
</dbReference>
<organism evidence="8 9">
    <name type="scientific">Polarella glacialis</name>
    <name type="common">Dinoflagellate</name>
    <dbReference type="NCBI Taxonomy" id="89957"/>
    <lineage>
        <taxon>Eukaryota</taxon>
        <taxon>Sar</taxon>
        <taxon>Alveolata</taxon>
        <taxon>Dinophyceae</taxon>
        <taxon>Suessiales</taxon>
        <taxon>Suessiaceae</taxon>
        <taxon>Polarella</taxon>
    </lineage>
</organism>
<dbReference type="GO" id="GO:0005524">
    <property type="term" value="F:ATP binding"/>
    <property type="evidence" value="ECO:0007669"/>
    <property type="project" value="UniProtKB-UniRule"/>
</dbReference>
<evidence type="ECO:0000259" key="7">
    <source>
        <dbReference type="PROSITE" id="PS51456"/>
    </source>
</evidence>
<dbReference type="PRINTS" id="PR00193">
    <property type="entry name" value="MYOSINHEAVY"/>
</dbReference>
<feature type="binding site" evidence="6">
    <location>
        <begin position="22"/>
        <end position="29"/>
    </location>
    <ligand>
        <name>ATP</name>
        <dbReference type="ChEBI" id="CHEBI:30616"/>
    </ligand>
</feature>